<dbReference type="PROSITE" id="PS50011">
    <property type="entry name" value="PROTEIN_KINASE_DOM"/>
    <property type="match status" value="1"/>
</dbReference>
<dbReference type="Gene3D" id="1.10.510.10">
    <property type="entry name" value="Transferase(Phosphotransferase) domain 1"/>
    <property type="match status" value="1"/>
</dbReference>
<dbReference type="SUPFAM" id="SSF56112">
    <property type="entry name" value="Protein kinase-like (PK-like)"/>
    <property type="match status" value="1"/>
</dbReference>
<organism evidence="2 3">
    <name type="scientific">Pseudogymnoascus destructans (strain ATCC MYA-4855 / 20631-21)</name>
    <name type="common">Bat white-nose syndrome fungus</name>
    <name type="synonym">Geomyces destructans</name>
    <dbReference type="NCBI Taxonomy" id="658429"/>
    <lineage>
        <taxon>Eukaryota</taxon>
        <taxon>Fungi</taxon>
        <taxon>Dikarya</taxon>
        <taxon>Ascomycota</taxon>
        <taxon>Pezizomycotina</taxon>
        <taxon>Leotiomycetes</taxon>
        <taxon>Thelebolales</taxon>
        <taxon>Thelebolaceae</taxon>
        <taxon>Pseudogymnoascus</taxon>
    </lineage>
</organism>
<dbReference type="GO" id="GO:0004672">
    <property type="term" value="F:protein kinase activity"/>
    <property type="evidence" value="ECO:0007669"/>
    <property type="project" value="InterPro"/>
</dbReference>
<dbReference type="HOGENOM" id="CLU_048008_1_0_1"/>
<dbReference type="STRING" id="658429.L8GB12"/>
<keyword evidence="3" id="KW-1185">Reference proteome</keyword>
<dbReference type="VEuPathDB" id="FungiDB:GMDG_04321"/>
<reference evidence="3" key="1">
    <citation type="submission" date="2010-09" db="EMBL/GenBank/DDBJ databases">
        <title>The genome sequence of Geomyces destructans 20631-21.</title>
        <authorList>
            <consortium name="The Broad Institute Genome Sequencing Platform"/>
            <person name="Cuomo C.A."/>
            <person name="Blehert D.S."/>
            <person name="Lorch J.M."/>
            <person name="Young S.K."/>
            <person name="Zeng Q."/>
            <person name="Gargeya S."/>
            <person name="Fitzgerald M."/>
            <person name="Haas B."/>
            <person name="Abouelleil A."/>
            <person name="Alvarado L."/>
            <person name="Arachchi H.M."/>
            <person name="Berlin A."/>
            <person name="Brown A."/>
            <person name="Chapman S.B."/>
            <person name="Chen Z."/>
            <person name="Dunbar C."/>
            <person name="Freedman E."/>
            <person name="Gearin G."/>
            <person name="Gellesch M."/>
            <person name="Goldberg J."/>
            <person name="Griggs A."/>
            <person name="Gujja S."/>
            <person name="Heiman D."/>
            <person name="Howarth C."/>
            <person name="Larson L."/>
            <person name="Lui A."/>
            <person name="MacDonald P.J.P."/>
            <person name="Montmayeur A."/>
            <person name="Murphy C."/>
            <person name="Neiman D."/>
            <person name="Pearson M."/>
            <person name="Priest M."/>
            <person name="Roberts A."/>
            <person name="Saif S."/>
            <person name="Shea T."/>
            <person name="Shenoy N."/>
            <person name="Sisk P."/>
            <person name="Stolte C."/>
            <person name="Sykes S."/>
            <person name="Wortman J."/>
            <person name="Nusbaum C."/>
            <person name="Birren B."/>
        </authorList>
    </citation>
    <scope>NUCLEOTIDE SEQUENCE [LARGE SCALE GENOMIC DNA]</scope>
    <source>
        <strain evidence="3">ATCC MYA-4855 / 20631-21</strain>
    </source>
</reference>
<dbReference type="AlphaFoldDB" id="L8GB12"/>
<dbReference type="GO" id="GO:0005524">
    <property type="term" value="F:ATP binding"/>
    <property type="evidence" value="ECO:0007669"/>
    <property type="project" value="InterPro"/>
</dbReference>
<proteinExistence type="predicted"/>
<dbReference type="InterPro" id="IPR001245">
    <property type="entry name" value="Ser-Thr/Tyr_kinase_cat_dom"/>
</dbReference>
<gene>
    <name evidence="2" type="ORF">GMDG_04321</name>
</gene>
<evidence type="ECO:0000259" key="1">
    <source>
        <dbReference type="PROSITE" id="PS50011"/>
    </source>
</evidence>
<dbReference type="InterPro" id="IPR011009">
    <property type="entry name" value="Kinase-like_dom_sf"/>
</dbReference>
<dbReference type="EMBL" id="GL573244">
    <property type="protein sequence ID" value="ELR09838.1"/>
    <property type="molecule type" value="Genomic_DNA"/>
</dbReference>
<sequence length="318" mass="35031">MESISANDRLQSALTTADDLGHNVSIKNNRITRITFGDVLDLDTNERVDTPEESIPPGFASLISKKRKIIASQDREPEQRRHIKASLGSRESATKPGLRELQIVKAAQSGASVLDRTVQFESPWARFSEKFELNLGGYVPIVADLSPPYDLLMVKRLEGPDAAQRVCMLRRVRHQNFHNMVECFSFEGSHYAVFQHLPVTLDNIVYSPPYPTELELVAALAQIVNGLKYLTSCQLEHGSLSCSSILVGTEGDIRIAGQECCRELALSGGGSSRDMVSLMSITMKLMQKSAYENGAGGAHAWSDGQPTAKLLTSWPRSR</sequence>
<name>L8GB12_PSED2</name>
<protein>
    <recommendedName>
        <fullName evidence="1">Protein kinase domain-containing protein</fullName>
    </recommendedName>
</protein>
<accession>L8GB12</accession>
<feature type="domain" description="Protein kinase" evidence="1">
    <location>
        <begin position="127"/>
        <end position="318"/>
    </location>
</feature>
<evidence type="ECO:0000313" key="2">
    <source>
        <dbReference type="EMBL" id="ELR09838.1"/>
    </source>
</evidence>
<dbReference type="InterPro" id="IPR000719">
    <property type="entry name" value="Prot_kinase_dom"/>
</dbReference>
<dbReference type="Proteomes" id="UP000011064">
    <property type="component" value="Unassembled WGS sequence"/>
</dbReference>
<dbReference type="InParanoid" id="L8GB12"/>
<evidence type="ECO:0000313" key="3">
    <source>
        <dbReference type="Proteomes" id="UP000011064"/>
    </source>
</evidence>
<dbReference type="Pfam" id="PF07714">
    <property type="entry name" value="PK_Tyr_Ser-Thr"/>
    <property type="match status" value="1"/>
</dbReference>